<dbReference type="EMBL" id="JBFXLT010000221">
    <property type="protein sequence ID" value="KAL2801969.1"/>
    <property type="molecule type" value="Genomic_DNA"/>
</dbReference>
<evidence type="ECO:0000313" key="1">
    <source>
        <dbReference type="EMBL" id="KAL2801969.1"/>
    </source>
</evidence>
<evidence type="ECO:0000313" key="2">
    <source>
        <dbReference type="Proteomes" id="UP001610334"/>
    </source>
</evidence>
<name>A0ABR4GSB8_9EURO</name>
<accession>A0ABR4GSB8</accession>
<gene>
    <name evidence="1" type="ORF">BJX63DRAFT_416125</name>
</gene>
<protein>
    <submittedName>
        <fullName evidence="1">Uncharacterized protein</fullName>
    </submittedName>
</protein>
<proteinExistence type="predicted"/>
<comment type="caution">
    <text evidence="1">The sequence shown here is derived from an EMBL/GenBank/DDBJ whole genome shotgun (WGS) entry which is preliminary data.</text>
</comment>
<sequence>MLPASPLRDAALVAATKVRSQIERPLHDRYFWLFISPISKDDVKPVVDSWLSNKDILHDVSNTAGISFGVDPWQKVSDYYPIVWSPKSGTARSPFPGKVLVIIGLEYVNENNGLPNLTTAAALHPGDYILIQGDEELKLGNGSGGISLFVLLEKS</sequence>
<organism evidence="1 2">
    <name type="scientific">Aspergillus granulosus</name>
    <dbReference type="NCBI Taxonomy" id="176169"/>
    <lineage>
        <taxon>Eukaryota</taxon>
        <taxon>Fungi</taxon>
        <taxon>Dikarya</taxon>
        <taxon>Ascomycota</taxon>
        <taxon>Pezizomycotina</taxon>
        <taxon>Eurotiomycetes</taxon>
        <taxon>Eurotiomycetidae</taxon>
        <taxon>Eurotiales</taxon>
        <taxon>Aspergillaceae</taxon>
        <taxon>Aspergillus</taxon>
        <taxon>Aspergillus subgen. Nidulantes</taxon>
    </lineage>
</organism>
<keyword evidence="2" id="KW-1185">Reference proteome</keyword>
<dbReference type="Proteomes" id="UP001610334">
    <property type="component" value="Unassembled WGS sequence"/>
</dbReference>
<reference evidence="1 2" key="1">
    <citation type="submission" date="2024-07" db="EMBL/GenBank/DDBJ databases">
        <title>Section-level genome sequencing and comparative genomics of Aspergillus sections Usti and Cavernicolus.</title>
        <authorList>
            <consortium name="Lawrence Berkeley National Laboratory"/>
            <person name="Nybo J.L."/>
            <person name="Vesth T.C."/>
            <person name="Theobald S."/>
            <person name="Frisvad J.C."/>
            <person name="Larsen T.O."/>
            <person name="Kjaerboelling I."/>
            <person name="Rothschild-Mancinelli K."/>
            <person name="Lyhne E.K."/>
            <person name="Kogle M.E."/>
            <person name="Barry K."/>
            <person name="Clum A."/>
            <person name="Na H."/>
            <person name="Ledsgaard L."/>
            <person name="Lin J."/>
            <person name="Lipzen A."/>
            <person name="Kuo A."/>
            <person name="Riley R."/>
            <person name="Mondo S."/>
            <person name="Labutti K."/>
            <person name="Haridas S."/>
            <person name="Pangalinan J."/>
            <person name="Salamov A.A."/>
            <person name="Simmons B.A."/>
            <person name="Magnuson J.K."/>
            <person name="Chen J."/>
            <person name="Drula E."/>
            <person name="Henrissat B."/>
            <person name="Wiebenga A."/>
            <person name="Lubbers R.J."/>
            <person name="Gomes A.C."/>
            <person name="Makela M.R."/>
            <person name="Stajich J."/>
            <person name="Grigoriev I.V."/>
            <person name="Mortensen U.H."/>
            <person name="De Vries R.P."/>
            <person name="Baker S.E."/>
            <person name="Andersen M.R."/>
        </authorList>
    </citation>
    <scope>NUCLEOTIDE SEQUENCE [LARGE SCALE GENOMIC DNA]</scope>
    <source>
        <strain evidence="1 2">CBS 588.65</strain>
    </source>
</reference>